<organism evidence="7 8">
    <name type="scientific">Croceibacterium atlanticum</name>
    <dbReference type="NCBI Taxonomy" id="1267766"/>
    <lineage>
        <taxon>Bacteria</taxon>
        <taxon>Pseudomonadati</taxon>
        <taxon>Pseudomonadota</taxon>
        <taxon>Alphaproteobacteria</taxon>
        <taxon>Sphingomonadales</taxon>
        <taxon>Erythrobacteraceae</taxon>
        <taxon>Croceibacterium</taxon>
    </lineage>
</organism>
<keyword evidence="5" id="KW-0804">Transcription</keyword>
<proteinExistence type="predicted"/>
<feature type="compositionally biased region" description="Basic and acidic residues" evidence="6">
    <location>
        <begin position="206"/>
        <end position="224"/>
    </location>
</feature>
<dbReference type="SMART" id="SM00448">
    <property type="entry name" value="REC"/>
    <property type="match status" value="1"/>
</dbReference>
<dbReference type="OrthoDB" id="9782655at2"/>
<dbReference type="InterPro" id="IPR036388">
    <property type="entry name" value="WH-like_DNA-bd_sf"/>
</dbReference>
<dbReference type="InterPro" id="IPR016032">
    <property type="entry name" value="Sig_transdc_resp-reg_C-effctor"/>
</dbReference>
<dbReference type="PRINTS" id="PR00038">
    <property type="entry name" value="HTHLUXR"/>
</dbReference>
<dbReference type="GO" id="GO:0000160">
    <property type="term" value="P:phosphorelay signal transduction system"/>
    <property type="evidence" value="ECO:0007669"/>
    <property type="project" value="UniProtKB-KW"/>
</dbReference>
<dbReference type="GO" id="GO:0006355">
    <property type="term" value="P:regulation of DNA-templated transcription"/>
    <property type="evidence" value="ECO:0007669"/>
    <property type="project" value="InterPro"/>
</dbReference>
<dbReference type="FunFam" id="3.40.50.2300:FF:000018">
    <property type="entry name" value="DNA-binding transcriptional regulator NtrC"/>
    <property type="match status" value="1"/>
</dbReference>
<dbReference type="PATRIC" id="fig|1267766.3.peg.2694"/>
<evidence type="ECO:0000256" key="5">
    <source>
        <dbReference type="ARBA" id="ARBA00023163"/>
    </source>
</evidence>
<accession>A0A0F7KVJ3</accession>
<dbReference type="PROSITE" id="PS00622">
    <property type="entry name" value="HTH_LUXR_1"/>
    <property type="match status" value="1"/>
</dbReference>
<dbReference type="Proteomes" id="UP000034392">
    <property type="component" value="Chromosome"/>
</dbReference>
<dbReference type="SUPFAM" id="SSF46894">
    <property type="entry name" value="C-terminal effector domain of the bipartite response regulators"/>
    <property type="match status" value="1"/>
</dbReference>
<dbReference type="CDD" id="cd17537">
    <property type="entry name" value="REC_FixJ"/>
    <property type="match status" value="1"/>
</dbReference>
<sequence length="224" mass="24868">MTDARLVHVVDDEEAIRRSLDFLLRTAGYRVERWACGNDFLKGVDPEQPACVLMDLRMPGMEGMDIQEEMARRGINLPLIMLTGHGDVAMAVRAMRAGAVDFLQKPFDRKVILEAVEEAFGLLADKEAQRSREEWARTQIHALTDREREVLDGLACGYPNKTIAYDLGISSRTVEVYRANLMAKLGVSNFADALRIAFAAGLGSESEWRDAHADSRAERPGSSG</sequence>
<dbReference type="Pfam" id="PF00072">
    <property type="entry name" value="Response_reg"/>
    <property type="match status" value="1"/>
</dbReference>
<dbReference type="PANTHER" id="PTHR44688:SF16">
    <property type="entry name" value="DNA-BINDING TRANSCRIPTIONAL ACTIVATOR DEVR_DOSR"/>
    <property type="match status" value="1"/>
</dbReference>
<dbReference type="PROSITE" id="PS50043">
    <property type="entry name" value="HTH_LUXR_2"/>
    <property type="match status" value="1"/>
</dbReference>
<evidence type="ECO:0000313" key="7">
    <source>
        <dbReference type="EMBL" id="AKH43689.1"/>
    </source>
</evidence>
<keyword evidence="2" id="KW-0902">Two-component regulatory system</keyword>
<dbReference type="KEGG" id="aay:WYH_02659"/>
<dbReference type="InterPro" id="IPR000792">
    <property type="entry name" value="Tscrpt_reg_LuxR_C"/>
</dbReference>
<dbReference type="CDD" id="cd06170">
    <property type="entry name" value="LuxR_C_like"/>
    <property type="match status" value="1"/>
</dbReference>
<dbReference type="AlphaFoldDB" id="A0A0F7KVJ3"/>
<dbReference type="InterPro" id="IPR011006">
    <property type="entry name" value="CheY-like_superfamily"/>
</dbReference>
<keyword evidence="4" id="KW-0238">DNA-binding</keyword>
<name>A0A0F7KVJ3_9SPHN</name>
<dbReference type="Pfam" id="PF00196">
    <property type="entry name" value="GerE"/>
    <property type="match status" value="1"/>
</dbReference>
<evidence type="ECO:0000256" key="3">
    <source>
        <dbReference type="ARBA" id="ARBA00023015"/>
    </source>
</evidence>
<keyword evidence="1" id="KW-0597">Phosphoprotein</keyword>
<dbReference type="Gene3D" id="1.10.10.10">
    <property type="entry name" value="Winged helix-like DNA-binding domain superfamily/Winged helix DNA-binding domain"/>
    <property type="match status" value="1"/>
</dbReference>
<evidence type="ECO:0000313" key="8">
    <source>
        <dbReference type="Proteomes" id="UP000034392"/>
    </source>
</evidence>
<dbReference type="GO" id="GO:0003677">
    <property type="term" value="F:DNA binding"/>
    <property type="evidence" value="ECO:0007669"/>
    <property type="project" value="UniProtKB-KW"/>
</dbReference>
<dbReference type="PROSITE" id="PS50110">
    <property type="entry name" value="RESPONSE_REGULATORY"/>
    <property type="match status" value="1"/>
</dbReference>
<keyword evidence="8" id="KW-1185">Reference proteome</keyword>
<dbReference type="InterPro" id="IPR001789">
    <property type="entry name" value="Sig_transdc_resp-reg_receiver"/>
</dbReference>
<evidence type="ECO:0000256" key="1">
    <source>
        <dbReference type="ARBA" id="ARBA00022553"/>
    </source>
</evidence>
<dbReference type="PANTHER" id="PTHR44688">
    <property type="entry name" value="DNA-BINDING TRANSCRIPTIONAL ACTIVATOR DEVR_DOSR"/>
    <property type="match status" value="1"/>
</dbReference>
<dbReference type="SMART" id="SM00421">
    <property type="entry name" value="HTH_LUXR"/>
    <property type="match status" value="1"/>
</dbReference>
<keyword evidence="3" id="KW-0805">Transcription regulation</keyword>
<gene>
    <name evidence="7" type="primary">fixJ_1</name>
    <name evidence="7" type="ORF">WYH_02659</name>
</gene>
<dbReference type="EMBL" id="CP011452">
    <property type="protein sequence ID" value="AKH43689.1"/>
    <property type="molecule type" value="Genomic_DNA"/>
</dbReference>
<dbReference type="SUPFAM" id="SSF52172">
    <property type="entry name" value="CheY-like"/>
    <property type="match status" value="1"/>
</dbReference>
<dbReference type="STRING" id="1267766.WYH_02659"/>
<reference evidence="7" key="1">
    <citation type="submission" date="2015-05" db="EMBL/GenBank/DDBJ databases">
        <title>The complete genome of Altererythrobacter atlanticus strain 26DY36.</title>
        <authorList>
            <person name="Wu Y.-H."/>
            <person name="Cheng H."/>
            <person name="Wu X.-W."/>
        </authorList>
    </citation>
    <scope>NUCLEOTIDE SEQUENCE [LARGE SCALE GENOMIC DNA]</scope>
    <source>
        <strain evidence="7">26DY36</strain>
    </source>
</reference>
<evidence type="ECO:0000256" key="4">
    <source>
        <dbReference type="ARBA" id="ARBA00023125"/>
    </source>
</evidence>
<dbReference type="RefSeq" id="WP_046904179.1">
    <property type="nucleotide sequence ID" value="NZ_CP011452.2"/>
</dbReference>
<dbReference type="Gene3D" id="3.40.50.2300">
    <property type="match status" value="1"/>
</dbReference>
<evidence type="ECO:0000256" key="2">
    <source>
        <dbReference type="ARBA" id="ARBA00023012"/>
    </source>
</evidence>
<evidence type="ECO:0000256" key="6">
    <source>
        <dbReference type="SAM" id="MobiDB-lite"/>
    </source>
</evidence>
<protein>
    <submittedName>
        <fullName evidence="7">Transcriptional regulatory protein FixJ</fullName>
    </submittedName>
</protein>
<feature type="region of interest" description="Disordered" evidence="6">
    <location>
        <begin position="205"/>
        <end position="224"/>
    </location>
</feature>